<comment type="similarity">
    <text evidence="1 3">Belongs to the short-chain dehydrogenases/reductases (SDR) family.</text>
</comment>
<name>A0A9X1TUP5_9BACT</name>
<accession>A0A9X1TUP5</accession>
<evidence type="ECO:0000256" key="2">
    <source>
        <dbReference type="ARBA" id="ARBA00023002"/>
    </source>
</evidence>
<organism evidence="4 5">
    <name type="scientific">Dyadobacter chenhuakuii</name>
    <dbReference type="NCBI Taxonomy" id="2909339"/>
    <lineage>
        <taxon>Bacteria</taxon>
        <taxon>Pseudomonadati</taxon>
        <taxon>Bacteroidota</taxon>
        <taxon>Cytophagia</taxon>
        <taxon>Cytophagales</taxon>
        <taxon>Spirosomataceae</taxon>
        <taxon>Dyadobacter</taxon>
    </lineage>
</organism>
<dbReference type="Proteomes" id="UP001139411">
    <property type="component" value="Unassembled WGS sequence"/>
</dbReference>
<evidence type="ECO:0000313" key="5">
    <source>
        <dbReference type="Proteomes" id="UP001139411"/>
    </source>
</evidence>
<dbReference type="AlphaFoldDB" id="A0A9X1TUP5"/>
<dbReference type="PROSITE" id="PS00061">
    <property type="entry name" value="ADH_SHORT"/>
    <property type="match status" value="1"/>
</dbReference>
<comment type="caution">
    <text evidence="4">The sequence shown here is derived from an EMBL/GenBank/DDBJ whole genome shotgun (WGS) entry which is preliminary data.</text>
</comment>
<dbReference type="GO" id="GO:0048038">
    <property type="term" value="F:quinone binding"/>
    <property type="evidence" value="ECO:0007669"/>
    <property type="project" value="TreeGrafter"/>
</dbReference>
<dbReference type="PRINTS" id="PR00081">
    <property type="entry name" value="GDHRDH"/>
</dbReference>
<dbReference type="InterPro" id="IPR002347">
    <property type="entry name" value="SDR_fam"/>
</dbReference>
<dbReference type="CDD" id="cd05233">
    <property type="entry name" value="SDR_c"/>
    <property type="match status" value="1"/>
</dbReference>
<dbReference type="PANTHER" id="PTHR42760:SF133">
    <property type="entry name" value="3-OXOACYL-[ACYL-CARRIER-PROTEIN] REDUCTASE"/>
    <property type="match status" value="1"/>
</dbReference>
<dbReference type="EMBL" id="JAKFFV010000022">
    <property type="protein sequence ID" value="MCF2501549.1"/>
    <property type="molecule type" value="Genomic_DNA"/>
</dbReference>
<dbReference type="Pfam" id="PF00106">
    <property type="entry name" value="adh_short"/>
    <property type="match status" value="1"/>
</dbReference>
<keyword evidence="2" id="KW-0560">Oxidoreductase</keyword>
<dbReference type="GO" id="GO:0006633">
    <property type="term" value="P:fatty acid biosynthetic process"/>
    <property type="evidence" value="ECO:0007669"/>
    <property type="project" value="TreeGrafter"/>
</dbReference>
<sequence>MQTGFNAQVAIITGAASGLGLVIAHKLLNEGAYVGLFDVNIEALREEFIGNPDKEEFVSVDVTDPAMVEKGVEQVVARFGKIDILINCAGITGATNIKSHEVDPENMRKVFEINFMGSFNTSKAVLPHMLANGYGRILHIASIAGKEGNAGMLAYSASKAAVIGMAKVQGKEYAETGVTINALAPAVIRTPLVEAMPDTQVQYMTDKIPMRRCGTLEEAANMAAFIVSAENSFTTGFTFDLSGGRATY</sequence>
<evidence type="ECO:0000256" key="3">
    <source>
        <dbReference type="RuleBase" id="RU000363"/>
    </source>
</evidence>
<evidence type="ECO:0000256" key="1">
    <source>
        <dbReference type="ARBA" id="ARBA00006484"/>
    </source>
</evidence>
<reference evidence="4" key="1">
    <citation type="submission" date="2022-01" db="EMBL/GenBank/DDBJ databases">
        <title>Novel species in genus Dyadobacter.</title>
        <authorList>
            <person name="Ma C."/>
        </authorList>
    </citation>
    <scope>NUCLEOTIDE SEQUENCE</scope>
    <source>
        <strain evidence="4">CY357</strain>
    </source>
</reference>
<dbReference type="PRINTS" id="PR00080">
    <property type="entry name" value="SDRFAMILY"/>
</dbReference>
<gene>
    <name evidence="4" type="ORF">L0661_24745</name>
</gene>
<dbReference type="Gene3D" id="3.40.50.720">
    <property type="entry name" value="NAD(P)-binding Rossmann-like Domain"/>
    <property type="match status" value="1"/>
</dbReference>
<evidence type="ECO:0000313" key="4">
    <source>
        <dbReference type="EMBL" id="MCF2501549.1"/>
    </source>
</evidence>
<dbReference type="PANTHER" id="PTHR42760">
    <property type="entry name" value="SHORT-CHAIN DEHYDROGENASES/REDUCTASES FAMILY MEMBER"/>
    <property type="match status" value="1"/>
</dbReference>
<dbReference type="InterPro" id="IPR036291">
    <property type="entry name" value="NAD(P)-bd_dom_sf"/>
</dbReference>
<dbReference type="GO" id="GO:0016616">
    <property type="term" value="F:oxidoreductase activity, acting on the CH-OH group of donors, NAD or NADP as acceptor"/>
    <property type="evidence" value="ECO:0007669"/>
    <property type="project" value="TreeGrafter"/>
</dbReference>
<dbReference type="RefSeq" id="WP_235179687.1">
    <property type="nucleotide sequence ID" value="NZ_JAKFFV010000022.1"/>
</dbReference>
<proteinExistence type="inferred from homology"/>
<dbReference type="SUPFAM" id="SSF51735">
    <property type="entry name" value="NAD(P)-binding Rossmann-fold domains"/>
    <property type="match status" value="1"/>
</dbReference>
<dbReference type="InterPro" id="IPR020904">
    <property type="entry name" value="Sc_DH/Rdtase_CS"/>
</dbReference>
<protein>
    <submittedName>
        <fullName evidence="4">SDR family oxidoreductase</fullName>
    </submittedName>
</protein>
<dbReference type="FunFam" id="3.40.50.720:FF:000173">
    <property type="entry name" value="3-oxoacyl-[acyl-carrier protein] reductase"/>
    <property type="match status" value="1"/>
</dbReference>